<dbReference type="PROSITE" id="PS50075">
    <property type="entry name" value="CARRIER"/>
    <property type="match status" value="1"/>
</dbReference>
<dbReference type="InterPro" id="IPR036736">
    <property type="entry name" value="ACP-like_sf"/>
</dbReference>
<dbReference type="NCBIfam" id="TIGR01733">
    <property type="entry name" value="AA-adenyl-dom"/>
    <property type="match status" value="1"/>
</dbReference>
<dbReference type="SUPFAM" id="SSF56801">
    <property type="entry name" value="Acetyl-CoA synthetase-like"/>
    <property type="match status" value="1"/>
</dbReference>
<gene>
    <name evidence="5" type="ORF">HNR67_004552</name>
</gene>
<evidence type="ECO:0000259" key="4">
    <source>
        <dbReference type="PROSITE" id="PS50075"/>
    </source>
</evidence>
<dbReference type="Gene3D" id="1.10.1200.10">
    <property type="entry name" value="ACP-like"/>
    <property type="match status" value="1"/>
</dbReference>
<dbReference type="InterPro" id="IPR010071">
    <property type="entry name" value="AA_adenyl_dom"/>
</dbReference>
<dbReference type="Proteomes" id="UP000533598">
    <property type="component" value="Unassembled WGS sequence"/>
</dbReference>
<evidence type="ECO:0000256" key="3">
    <source>
        <dbReference type="SAM" id="MobiDB-lite"/>
    </source>
</evidence>
<feature type="domain" description="Carrier" evidence="4">
    <location>
        <begin position="716"/>
        <end position="788"/>
    </location>
</feature>
<dbReference type="GO" id="GO:0043041">
    <property type="term" value="P:amino acid activation for nonribosomal peptide biosynthetic process"/>
    <property type="evidence" value="ECO:0007669"/>
    <property type="project" value="TreeGrafter"/>
</dbReference>
<dbReference type="SMART" id="SM00823">
    <property type="entry name" value="PKS_PP"/>
    <property type="match status" value="1"/>
</dbReference>
<dbReference type="FunFam" id="3.40.50.12780:FF:000012">
    <property type="entry name" value="Non-ribosomal peptide synthetase"/>
    <property type="match status" value="1"/>
</dbReference>
<evidence type="ECO:0000313" key="5">
    <source>
        <dbReference type="EMBL" id="MBB4678434.1"/>
    </source>
</evidence>
<name>A0A7W7CC75_9PSEU</name>
<dbReference type="InterPro" id="IPR020845">
    <property type="entry name" value="AMP-binding_CS"/>
</dbReference>
<evidence type="ECO:0000256" key="2">
    <source>
        <dbReference type="ARBA" id="ARBA00022553"/>
    </source>
</evidence>
<dbReference type="InterPro" id="IPR042099">
    <property type="entry name" value="ANL_N_sf"/>
</dbReference>
<dbReference type="Pfam" id="PF00550">
    <property type="entry name" value="PP-binding"/>
    <property type="match status" value="1"/>
</dbReference>
<dbReference type="InterPro" id="IPR009081">
    <property type="entry name" value="PP-bd_ACP"/>
</dbReference>
<dbReference type="GO" id="GO:0044550">
    <property type="term" value="P:secondary metabolite biosynthetic process"/>
    <property type="evidence" value="ECO:0007669"/>
    <property type="project" value="TreeGrafter"/>
</dbReference>
<dbReference type="Gene3D" id="3.30.300.30">
    <property type="match status" value="1"/>
</dbReference>
<reference evidence="5 6" key="1">
    <citation type="submission" date="2020-08" db="EMBL/GenBank/DDBJ databases">
        <title>Sequencing the genomes of 1000 actinobacteria strains.</title>
        <authorList>
            <person name="Klenk H.-P."/>
        </authorList>
    </citation>
    <scope>NUCLEOTIDE SEQUENCE [LARGE SCALE GENOMIC DNA]</scope>
    <source>
        <strain evidence="5 6">DSM 44230</strain>
    </source>
</reference>
<dbReference type="GO" id="GO:0005737">
    <property type="term" value="C:cytoplasm"/>
    <property type="evidence" value="ECO:0007669"/>
    <property type="project" value="TreeGrafter"/>
</dbReference>
<dbReference type="PANTHER" id="PTHR45527:SF1">
    <property type="entry name" value="FATTY ACID SYNTHASE"/>
    <property type="match status" value="1"/>
</dbReference>
<evidence type="ECO:0000256" key="1">
    <source>
        <dbReference type="ARBA" id="ARBA00022450"/>
    </source>
</evidence>
<dbReference type="PROSITE" id="PS00012">
    <property type="entry name" value="PHOSPHOPANTETHEINE"/>
    <property type="match status" value="1"/>
</dbReference>
<keyword evidence="6" id="KW-1185">Reference proteome</keyword>
<dbReference type="InterPro" id="IPR020806">
    <property type="entry name" value="PKS_PP-bd"/>
</dbReference>
<dbReference type="Pfam" id="PF00501">
    <property type="entry name" value="AMP-binding"/>
    <property type="match status" value="1"/>
</dbReference>
<evidence type="ECO:0000313" key="6">
    <source>
        <dbReference type="Proteomes" id="UP000533598"/>
    </source>
</evidence>
<accession>A0A7W7CC75</accession>
<dbReference type="AlphaFoldDB" id="A0A7W7CC75"/>
<dbReference type="EMBL" id="JACHMH010000001">
    <property type="protein sequence ID" value="MBB4678434.1"/>
    <property type="molecule type" value="Genomic_DNA"/>
</dbReference>
<keyword evidence="2" id="KW-0597">Phosphoprotein</keyword>
<dbReference type="GO" id="GO:0031177">
    <property type="term" value="F:phosphopantetheine binding"/>
    <property type="evidence" value="ECO:0007669"/>
    <property type="project" value="InterPro"/>
</dbReference>
<dbReference type="Gene3D" id="3.40.50.12780">
    <property type="entry name" value="N-terminal domain of ligase-like"/>
    <property type="match status" value="1"/>
</dbReference>
<sequence length="788" mass="85122">MPVTRTRLPAPAEHPRWTENVPAPADSPLAERRRTAELTRPASTPRSVQLVYPDGTADLFETTPPPPLPASAPAPPWGLGEGKGIATQHIPLTHLGDESTWLTALKDLLTRYNPDQSPEIATPGSQNPAPVAFLFDATPHPGEHLPTQHPTHPLTISVHQDTTGSHLRCVHHRAEVSEHQAHQFLRHLHHLHTTPGAQLPPAAELPPLIALGHPATDLTTTPRTIHESIQSVAASNPDAIAITDGPTQLTYRELLDRAARIAGGLQARGVHPGDRIGVCLDRTADLVVVLLGVLTAGATYVPMDPAYPTERLAHTTQDANLPLVITHLADFPGPTATFADLEAAEPATAPSTPDSAAYVIYTSGSTGRPKGVVVPHRNVIALLDATRDEYALGPQDVWTWFHSSAFDFSVWEIWGCLLTGGRLVVVPYFVSREPDRFAELLAAESVTVLSQTPSAFAQLLQIDHRPLTPRLVIFGGEPLDARMLLPWFDSHPESACRVVNMFGITETTVHVTHQTITRHEALTASRSVGPALPGWHLLVVNPEGHPQPIGVPGEICVGGAGVATAYLNQETLTAQRFRDNPHTGTRLYHSGDLGRLRPDGRLEHLGRIDSQIKLRGFRIELDEIRNVLLEDPTITAAAVILHQPNPEDPATAHLAAYVVPATTNPTAARTRAATLLPDHMLPTTITPLETLPLTPNGKLDPTQLPAPAAQSVAVPANPTNLTEHLATIWQEVLGHPVGPHDDFFDLGGNSLLAVRLGAAMRANGLPQIRLRELYRHPTITELTELLQS</sequence>
<dbReference type="SUPFAM" id="SSF47336">
    <property type="entry name" value="ACP-like"/>
    <property type="match status" value="1"/>
</dbReference>
<dbReference type="InterPro" id="IPR045851">
    <property type="entry name" value="AMP-bd_C_sf"/>
</dbReference>
<proteinExistence type="predicted"/>
<dbReference type="PROSITE" id="PS00455">
    <property type="entry name" value="AMP_BINDING"/>
    <property type="match status" value="1"/>
</dbReference>
<keyword evidence="1" id="KW-0596">Phosphopantetheine</keyword>
<protein>
    <submittedName>
        <fullName evidence="5">Amino acid adenylation domain-containing protein</fullName>
    </submittedName>
</protein>
<dbReference type="InterPro" id="IPR000873">
    <property type="entry name" value="AMP-dep_synth/lig_dom"/>
</dbReference>
<dbReference type="InterPro" id="IPR006162">
    <property type="entry name" value="Ppantetheine_attach_site"/>
</dbReference>
<feature type="region of interest" description="Disordered" evidence="3">
    <location>
        <begin position="1"/>
        <end position="48"/>
    </location>
</feature>
<organism evidence="5 6">
    <name type="scientific">Crossiella cryophila</name>
    <dbReference type="NCBI Taxonomy" id="43355"/>
    <lineage>
        <taxon>Bacteria</taxon>
        <taxon>Bacillati</taxon>
        <taxon>Actinomycetota</taxon>
        <taxon>Actinomycetes</taxon>
        <taxon>Pseudonocardiales</taxon>
        <taxon>Pseudonocardiaceae</taxon>
        <taxon>Crossiella</taxon>
    </lineage>
</organism>
<comment type="caution">
    <text evidence="5">The sequence shown here is derived from an EMBL/GenBank/DDBJ whole genome shotgun (WGS) entry which is preliminary data.</text>
</comment>
<dbReference type="PANTHER" id="PTHR45527">
    <property type="entry name" value="NONRIBOSOMAL PEPTIDE SYNTHETASE"/>
    <property type="match status" value="1"/>
</dbReference>
<dbReference type="RefSeq" id="WP_185004268.1">
    <property type="nucleotide sequence ID" value="NZ_BAAAUI010000028.1"/>
</dbReference>